<organism evidence="1">
    <name type="scientific">marine sediment metagenome</name>
    <dbReference type="NCBI Taxonomy" id="412755"/>
    <lineage>
        <taxon>unclassified sequences</taxon>
        <taxon>metagenomes</taxon>
        <taxon>ecological metagenomes</taxon>
    </lineage>
</organism>
<gene>
    <name evidence="1" type="ORF">S01H1_09669</name>
</gene>
<feature type="non-terminal residue" evidence="1">
    <location>
        <position position="1"/>
    </location>
</feature>
<protein>
    <submittedName>
        <fullName evidence="1">Uncharacterized protein</fullName>
    </submittedName>
</protein>
<proteinExistence type="predicted"/>
<dbReference type="EMBL" id="BARS01004940">
    <property type="protein sequence ID" value="GAF84929.1"/>
    <property type="molecule type" value="Genomic_DNA"/>
</dbReference>
<reference evidence="1" key="1">
    <citation type="journal article" date="2014" name="Front. Microbiol.">
        <title>High frequency of phylogenetically diverse reductive dehalogenase-homologous genes in deep subseafloor sedimentary metagenomes.</title>
        <authorList>
            <person name="Kawai M."/>
            <person name="Futagami T."/>
            <person name="Toyoda A."/>
            <person name="Takaki Y."/>
            <person name="Nishi S."/>
            <person name="Hori S."/>
            <person name="Arai W."/>
            <person name="Tsubouchi T."/>
            <person name="Morono Y."/>
            <person name="Uchiyama I."/>
            <person name="Ito T."/>
            <person name="Fujiyama A."/>
            <person name="Inagaki F."/>
            <person name="Takami H."/>
        </authorList>
    </citation>
    <scope>NUCLEOTIDE SEQUENCE</scope>
    <source>
        <strain evidence="1">Expedition CK06-06</strain>
    </source>
</reference>
<dbReference type="AlphaFoldDB" id="X0SVB7"/>
<evidence type="ECO:0000313" key="1">
    <source>
        <dbReference type="EMBL" id="GAF84929.1"/>
    </source>
</evidence>
<name>X0SVB7_9ZZZZ</name>
<sequence length="118" mass="13712">AKRCPSGTRRVGGKCVRKTKKKKEFVFDMDDYHKHIMKQVKGKPMMPKEKVEWVKIKHGKITKIREPKSIDKLLDEGYTVSKSTEIGNNTAIMTYSPLTRQQHWELRKKQLKAVGLMA</sequence>
<accession>X0SVB7</accession>
<comment type="caution">
    <text evidence="1">The sequence shown here is derived from an EMBL/GenBank/DDBJ whole genome shotgun (WGS) entry which is preliminary data.</text>
</comment>